<dbReference type="AlphaFoldDB" id="U9UQC7"/>
<accession>U9UQC7</accession>
<reference evidence="1" key="1">
    <citation type="submission" date="2013-07" db="EMBL/GenBank/DDBJ databases">
        <title>The genome of an arbuscular mycorrhizal fungus provides insights into the evolution of the oldest plant symbiosis.</title>
        <authorList>
            <consortium name="DOE Joint Genome Institute"/>
            <person name="Tisserant E."/>
            <person name="Malbreil M."/>
            <person name="Kuo A."/>
            <person name="Kohler A."/>
            <person name="Symeonidi A."/>
            <person name="Balestrini R."/>
            <person name="Charron P."/>
            <person name="Duensing N."/>
            <person name="Frei-dit-Frey N."/>
            <person name="Gianinazzi-Pearson V."/>
            <person name="Gilbert B."/>
            <person name="Handa Y."/>
            <person name="Hijri M."/>
            <person name="Kaul R."/>
            <person name="Kawaguchi M."/>
            <person name="Krajinski F."/>
            <person name="Lammers P."/>
            <person name="Lapierre D."/>
            <person name="Masclaux F.G."/>
            <person name="Murat C."/>
            <person name="Morin E."/>
            <person name="Ndikumana S."/>
            <person name="Pagni M."/>
            <person name="Petitpierre D."/>
            <person name="Requena N."/>
            <person name="Rosikiewicz P."/>
            <person name="Riley R."/>
            <person name="Saito K."/>
            <person name="San Clemente H."/>
            <person name="Shapiro H."/>
            <person name="van Tuinen D."/>
            <person name="Becard G."/>
            <person name="Bonfante P."/>
            <person name="Paszkowski U."/>
            <person name="Shachar-Hill Y."/>
            <person name="Young J.P."/>
            <person name="Sanders I.R."/>
            <person name="Henrissat B."/>
            <person name="Rensing S.A."/>
            <person name="Grigoriev I.V."/>
            <person name="Corradi N."/>
            <person name="Roux C."/>
            <person name="Martin F."/>
        </authorList>
    </citation>
    <scope>NUCLEOTIDE SEQUENCE</scope>
    <source>
        <strain evidence="1">DAOM 197198</strain>
    </source>
</reference>
<evidence type="ECO:0000313" key="1">
    <source>
        <dbReference type="EMBL" id="ESA22604.1"/>
    </source>
</evidence>
<gene>
    <name evidence="1" type="ORF">GLOINDRAFT_83900</name>
</gene>
<dbReference type="HOGENOM" id="CLU_1816779_0_0_1"/>
<dbReference type="EMBL" id="KI275444">
    <property type="protein sequence ID" value="ESA22604.1"/>
    <property type="molecule type" value="Genomic_DNA"/>
</dbReference>
<sequence>MYSTYFRILFQFNIKEIEQKEHQFFGYLNFLPAFKHGTIERRKYQVWTCKLRISILMRIYWSFGCLKLQFLDMEGGLVGTSSLVPSTPLTPLTPTGLSFSSQTELNDFGASSQAKLTPSARFISSVRHGLDLTTLGLRVQIG</sequence>
<name>U9UQC7_RHIID</name>
<protein>
    <submittedName>
        <fullName evidence="1">Uncharacterized protein</fullName>
    </submittedName>
</protein>
<organism evidence="1">
    <name type="scientific">Rhizophagus irregularis (strain DAOM 181602 / DAOM 197198 / MUCL 43194)</name>
    <name type="common">Arbuscular mycorrhizal fungus</name>
    <name type="synonym">Glomus intraradices</name>
    <dbReference type="NCBI Taxonomy" id="747089"/>
    <lineage>
        <taxon>Eukaryota</taxon>
        <taxon>Fungi</taxon>
        <taxon>Fungi incertae sedis</taxon>
        <taxon>Mucoromycota</taxon>
        <taxon>Glomeromycotina</taxon>
        <taxon>Glomeromycetes</taxon>
        <taxon>Glomerales</taxon>
        <taxon>Glomeraceae</taxon>
        <taxon>Rhizophagus</taxon>
    </lineage>
</organism>
<proteinExistence type="predicted"/>